<evidence type="ECO:0000256" key="3">
    <source>
        <dbReference type="ARBA" id="ARBA00023143"/>
    </source>
</evidence>
<dbReference type="NCBIfam" id="TIGR03506">
    <property type="entry name" value="FlgEFG_subfam"/>
    <property type="match status" value="1"/>
</dbReference>
<evidence type="ECO:0000313" key="9">
    <source>
        <dbReference type="Proteomes" id="UP000443582"/>
    </source>
</evidence>
<gene>
    <name evidence="8" type="primary">flgF</name>
    <name evidence="8" type="ORF">DAY19_04115</name>
</gene>
<protein>
    <submittedName>
        <fullName evidence="8">Flagellar basal-body rod protein FlgF</fullName>
    </submittedName>
</protein>
<keyword evidence="8" id="KW-0969">Cilium</keyword>
<dbReference type="InterPro" id="IPR012836">
    <property type="entry name" value="FlgF"/>
</dbReference>
<evidence type="ECO:0000259" key="7">
    <source>
        <dbReference type="Pfam" id="PF22692"/>
    </source>
</evidence>
<feature type="domain" description="Flagellar basal body rod protein N-terminal" evidence="5">
    <location>
        <begin position="9"/>
        <end position="34"/>
    </location>
</feature>
<keyword evidence="8" id="KW-0282">Flagellum</keyword>
<dbReference type="Pfam" id="PF06429">
    <property type="entry name" value="Flg_bbr_C"/>
    <property type="match status" value="1"/>
</dbReference>
<evidence type="ECO:0000256" key="2">
    <source>
        <dbReference type="ARBA" id="ARBA00009677"/>
    </source>
</evidence>
<dbReference type="SUPFAM" id="SSF117143">
    <property type="entry name" value="Flagellar hook protein flgE"/>
    <property type="match status" value="1"/>
</dbReference>
<dbReference type="PANTHER" id="PTHR30435">
    <property type="entry name" value="FLAGELLAR PROTEIN"/>
    <property type="match status" value="1"/>
</dbReference>
<dbReference type="EMBL" id="QDKL01000001">
    <property type="protein sequence ID" value="RZF22965.1"/>
    <property type="molecule type" value="Genomic_DNA"/>
</dbReference>
<keyword evidence="9" id="KW-1185">Reference proteome</keyword>
<evidence type="ECO:0000313" key="8">
    <source>
        <dbReference type="EMBL" id="RZF22965.1"/>
    </source>
</evidence>
<dbReference type="PROSITE" id="PS00588">
    <property type="entry name" value="FLAGELLA_BB_ROD"/>
    <property type="match status" value="1"/>
</dbReference>
<dbReference type="InterPro" id="IPR053967">
    <property type="entry name" value="LlgE_F_G-like_D1"/>
</dbReference>
<organism evidence="8 9">
    <name type="scientific">Halobacteriovorax vibrionivorans</name>
    <dbReference type="NCBI Taxonomy" id="2152716"/>
    <lineage>
        <taxon>Bacteria</taxon>
        <taxon>Pseudomonadati</taxon>
        <taxon>Bdellovibrionota</taxon>
        <taxon>Bacteriovoracia</taxon>
        <taxon>Bacteriovoracales</taxon>
        <taxon>Halobacteriovoraceae</taxon>
        <taxon>Halobacteriovorax</taxon>
    </lineage>
</organism>
<proteinExistence type="inferred from homology"/>
<feature type="domain" description="Flagellar hook protein FlgE/F/G-like D1" evidence="7">
    <location>
        <begin position="103"/>
        <end position="168"/>
    </location>
</feature>
<dbReference type="Proteomes" id="UP000443582">
    <property type="component" value="Unassembled WGS sequence"/>
</dbReference>
<comment type="subcellular location">
    <subcellularLocation>
        <location evidence="1 4">Bacterial flagellum basal body</location>
    </subcellularLocation>
</comment>
<comment type="caution">
    <text evidence="8">The sequence shown here is derived from an EMBL/GenBank/DDBJ whole genome shotgun (WGS) entry which is preliminary data.</text>
</comment>
<dbReference type="RefSeq" id="WP_114705907.1">
    <property type="nucleotide sequence ID" value="NZ_QDKL01000001.1"/>
</dbReference>
<dbReference type="Pfam" id="PF00460">
    <property type="entry name" value="Flg_bb_rod"/>
    <property type="match status" value="1"/>
</dbReference>
<evidence type="ECO:0000256" key="1">
    <source>
        <dbReference type="ARBA" id="ARBA00004117"/>
    </source>
</evidence>
<name>A0ABY0IK75_9BACT</name>
<dbReference type="InterPro" id="IPR019776">
    <property type="entry name" value="Flagellar_basal_body_rod_CS"/>
</dbReference>
<feature type="domain" description="Flagellar basal-body/hook protein C-terminal" evidence="6">
    <location>
        <begin position="213"/>
        <end position="256"/>
    </location>
</feature>
<accession>A0ABY0IK75</accession>
<dbReference type="Pfam" id="PF22692">
    <property type="entry name" value="LlgE_F_G_D1"/>
    <property type="match status" value="1"/>
</dbReference>
<dbReference type="InterPro" id="IPR010930">
    <property type="entry name" value="Flg_bb/hook_C_dom"/>
</dbReference>
<reference evidence="9" key="1">
    <citation type="journal article" date="2019" name="Int. J. Syst. Evol. Microbiol.">
        <title>Halobacteriovorax valvorus sp. nov., a novel prokaryotic predator isolated from coastal seawater of China.</title>
        <authorList>
            <person name="Chen M.-X."/>
        </authorList>
    </citation>
    <scope>NUCLEOTIDE SEQUENCE [LARGE SCALE GENOMIC DNA]</scope>
    <source>
        <strain evidence="9">BL9</strain>
    </source>
</reference>
<evidence type="ECO:0000259" key="6">
    <source>
        <dbReference type="Pfam" id="PF06429"/>
    </source>
</evidence>
<dbReference type="InterPro" id="IPR001444">
    <property type="entry name" value="Flag_bb_rod_N"/>
</dbReference>
<keyword evidence="8" id="KW-0966">Cell projection</keyword>
<keyword evidence="3 4" id="KW-0975">Bacterial flagellum</keyword>
<dbReference type="NCBIfam" id="TIGR02490">
    <property type="entry name" value="flgF"/>
    <property type="match status" value="1"/>
</dbReference>
<dbReference type="PANTHER" id="PTHR30435:SF19">
    <property type="entry name" value="FLAGELLAR BASAL-BODY ROD PROTEIN FLGG"/>
    <property type="match status" value="1"/>
</dbReference>
<sequence>MKELWVPLSGAIAQQQKVDTIANNVANANTPGFKKDQLAFKEYLTALDKGTQDIDLPNKEWAPEDFYRSYGAEHAMVKVDGSYTNFKQGTLSPTSNPLDIGLRGKGFLTIDTPKGIRYTRRGTLSLRQDGILTTQEGYPVIGRDDNEPIAIPPGTKNITIALDGAVYANNNQVGALNIAEFNDIHALRKEGNSLFVNNNEGNLKEQTNTSIHQGFVEQSNVNAVSEMSDLIKAHRHFDSIQKAIKTYDSISSKAVNEMIKF</sequence>
<comment type="similarity">
    <text evidence="2 4">Belongs to the flagella basal body rod proteins family.</text>
</comment>
<dbReference type="InterPro" id="IPR037925">
    <property type="entry name" value="FlgE/F/G-like"/>
</dbReference>
<evidence type="ECO:0000259" key="5">
    <source>
        <dbReference type="Pfam" id="PF00460"/>
    </source>
</evidence>
<evidence type="ECO:0000256" key="4">
    <source>
        <dbReference type="RuleBase" id="RU362116"/>
    </source>
</evidence>
<dbReference type="InterPro" id="IPR020013">
    <property type="entry name" value="Flagellar_FlgE/F/G"/>
</dbReference>